<accession>A0ABQ8T5W3</accession>
<dbReference type="Proteomes" id="UP001148838">
    <property type="component" value="Unassembled WGS sequence"/>
</dbReference>
<evidence type="ECO:0000313" key="3">
    <source>
        <dbReference type="Proteomes" id="UP001148838"/>
    </source>
</evidence>
<protein>
    <submittedName>
        <fullName evidence="2">Uncharacterized protein</fullName>
    </submittedName>
</protein>
<dbReference type="EMBL" id="JAJSOF020000015">
    <property type="protein sequence ID" value="KAJ4441486.1"/>
    <property type="molecule type" value="Genomic_DNA"/>
</dbReference>
<sequence>MVGLCEDGNEPPGSLKAVRTKSLIEQSVKPLLREKVTDRHTGTVRSVMLSPAARDFTYERASLVYRALEGVASLLAYLLTFLTVVVVVDNLFPAREVRRRFQERFSGVDAPDSKTVHNLYHKFQETGTVQPKKPKKQRRVLTEEILHDIRNHLENSPRKSLRRHAQQFEFHMGLCKRLPTKVLHYRLQMLPPTMLTTWSRSPTTVHNPRNIKIELVQSLKDRDRWRGNVRVAMNLRVPQKPFVIEPSMKLSRQTRWAADPELRSGLGWIPLWTLVSSRFSPAVGLKLPDGLWRVLGINPFDFIT</sequence>
<name>A0ABQ8T5W3_PERAM</name>
<keyword evidence="1" id="KW-0812">Transmembrane</keyword>
<feature type="transmembrane region" description="Helical" evidence="1">
    <location>
        <begin position="74"/>
        <end position="92"/>
    </location>
</feature>
<evidence type="ECO:0000256" key="1">
    <source>
        <dbReference type="SAM" id="Phobius"/>
    </source>
</evidence>
<organism evidence="2 3">
    <name type="scientific">Periplaneta americana</name>
    <name type="common">American cockroach</name>
    <name type="synonym">Blatta americana</name>
    <dbReference type="NCBI Taxonomy" id="6978"/>
    <lineage>
        <taxon>Eukaryota</taxon>
        <taxon>Metazoa</taxon>
        <taxon>Ecdysozoa</taxon>
        <taxon>Arthropoda</taxon>
        <taxon>Hexapoda</taxon>
        <taxon>Insecta</taxon>
        <taxon>Pterygota</taxon>
        <taxon>Neoptera</taxon>
        <taxon>Polyneoptera</taxon>
        <taxon>Dictyoptera</taxon>
        <taxon>Blattodea</taxon>
        <taxon>Blattoidea</taxon>
        <taxon>Blattidae</taxon>
        <taxon>Blattinae</taxon>
        <taxon>Periplaneta</taxon>
    </lineage>
</organism>
<proteinExistence type="predicted"/>
<reference evidence="2 3" key="1">
    <citation type="journal article" date="2022" name="Allergy">
        <title>Genome assembly and annotation of Periplaneta americana reveal a comprehensive cockroach allergen profile.</title>
        <authorList>
            <person name="Wang L."/>
            <person name="Xiong Q."/>
            <person name="Saelim N."/>
            <person name="Wang L."/>
            <person name="Nong W."/>
            <person name="Wan A.T."/>
            <person name="Shi M."/>
            <person name="Liu X."/>
            <person name="Cao Q."/>
            <person name="Hui J.H.L."/>
            <person name="Sookrung N."/>
            <person name="Leung T.F."/>
            <person name="Tungtrongchitr A."/>
            <person name="Tsui S.K.W."/>
        </authorList>
    </citation>
    <scope>NUCLEOTIDE SEQUENCE [LARGE SCALE GENOMIC DNA]</scope>
    <source>
        <strain evidence="2">PWHHKU_190912</strain>
    </source>
</reference>
<comment type="caution">
    <text evidence="2">The sequence shown here is derived from an EMBL/GenBank/DDBJ whole genome shotgun (WGS) entry which is preliminary data.</text>
</comment>
<evidence type="ECO:0000313" key="2">
    <source>
        <dbReference type="EMBL" id="KAJ4441486.1"/>
    </source>
</evidence>
<keyword evidence="1" id="KW-1133">Transmembrane helix</keyword>
<keyword evidence="3" id="KW-1185">Reference proteome</keyword>
<gene>
    <name evidence="2" type="ORF">ANN_11341</name>
</gene>
<keyword evidence="1" id="KW-0472">Membrane</keyword>